<dbReference type="Pfam" id="PF13432">
    <property type="entry name" value="TPR_16"/>
    <property type="match status" value="1"/>
</dbReference>
<proteinExistence type="predicted"/>
<evidence type="ECO:0000256" key="3">
    <source>
        <dbReference type="SAM" id="MobiDB-lite"/>
    </source>
</evidence>
<dbReference type="EMBL" id="CAUEEQ010079518">
    <property type="protein sequence ID" value="CAJ0968666.1"/>
    <property type="molecule type" value="Genomic_DNA"/>
</dbReference>
<feature type="compositionally biased region" description="Basic residues" evidence="3">
    <location>
        <begin position="95"/>
        <end position="110"/>
    </location>
</feature>
<dbReference type="InterPro" id="IPR011990">
    <property type="entry name" value="TPR-like_helical_dom_sf"/>
</dbReference>
<evidence type="ECO:0000256" key="1">
    <source>
        <dbReference type="PROSITE-ProRule" id="PRU00176"/>
    </source>
</evidence>
<dbReference type="InterPro" id="IPR019734">
    <property type="entry name" value="TPR_rpt"/>
</dbReference>
<feature type="repeat" description="TPR" evidence="2">
    <location>
        <begin position="251"/>
        <end position="284"/>
    </location>
</feature>
<evidence type="ECO:0000256" key="2">
    <source>
        <dbReference type="PROSITE-ProRule" id="PRU00339"/>
    </source>
</evidence>
<organism evidence="5 6">
    <name type="scientific">Ranitomeya imitator</name>
    <name type="common">mimic poison frog</name>
    <dbReference type="NCBI Taxonomy" id="111125"/>
    <lineage>
        <taxon>Eukaryota</taxon>
        <taxon>Metazoa</taxon>
        <taxon>Chordata</taxon>
        <taxon>Craniata</taxon>
        <taxon>Vertebrata</taxon>
        <taxon>Euteleostomi</taxon>
        <taxon>Amphibia</taxon>
        <taxon>Batrachia</taxon>
        <taxon>Anura</taxon>
        <taxon>Neobatrachia</taxon>
        <taxon>Hyloidea</taxon>
        <taxon>Dendrobatidae</taxon>
        <taxon>Dendrobatinae</taxon>
        <taxon>Ranitomeya</taxon>
    </lineage>
</organism>
<accession>A0ABN9MQB0</accession>
<dbReference type="PROSITE" id="PS50102">
    <property type="entry name" value="RRM"/>
    <property type="match status" value="1"/>
</dbReference>
<name>A0ABN9MQB0_9NEOB</name>
<keyword evidence="1" id="KW-0694">RNA-binding</keyword>
<dbReference type="SMART" id="SM00360">
    <property type="entry name" value="RRM"/>
    <property type="match status" value="1"/>
</dbReference>
<dbReference type="CDD" id="cd00590">
    <property type="entry name" value="RRM_SF"/>
    <property type="match status" value="1"/>
</dbReference>
<keyword evidence="6" id="KW-1185">Reference proteome</keyword>
<feature type="compositionally biased region" description="Basic and acidic residues" evidence="3">
    <location>
        <begin position="1"/>
        <end position="10"/>
    </location>
</feature>
<keyword evidence="2" id="KW-0802">TPR repeat</keyword>
<dbReference type="SUPFAM" id="SSF54928">
    <property type="entry name" value="RNA-binding domain, RBD"/>
    <property type="match status" value="1"/>
</dbReference>
<dbReference type="InterPro" id="IPR035979">
    <property type="entry name" value="RBD_domain_sf"/>
</dbReference>
<feature type="region of interest" description="Disordered" evidence="3">
    <location>
        <begin position="187"/>
        <end position="239"/>
    </location>
</feature>
<dbReference type="Proteomes" id="UP001176940">
    <property type="component" value="Unassembled WGS sequence"/>
</dbReference>
<dbReference type="PANTHER" id="PTHR47678:SF1">
    <property type="entry name" value="TETRATRICOPEPTIDE REPEAT PROTEIN 31"/>
    <property type="match status" value="1"/>
</dbReference>
<gene>
    <name evidence="5" type="ORF">RIMI_LOCUS23299454</name>
</gene>
<dbReference type="PANTHER" id="PTHR47678">
    <property type="entry name" value="TETRATRICOPEPTIDE REPEAT PROTEIN 31"/>
    <property type="match status" value="1"/>
</dbReference>
<evidence type="ECO:0000313" key="6">
    <source>
        <dbReference type="Proteomes" id="UP001176940"/>
    </source>
</evidence>
<dbReference type="InterPro" id="IPR000504">
    <property type="entry name" value="RRM_dom"/>
</dbReference>
<feature type="region of interest" description="Disordered" evidence="3">
    <location>
        <begin position="81"/>
        <end position="135"/>
    </location>
</feature>
<protein>
    <recommendedName>
        <fullName evidence="4">RRM domain-containing protein</fullName>
    </recommendedName>
</protein>
<feature type="compositionally biased region" description="Basic and acidic residues" evidence="3">
    <location>
        <begin position="188"/>
        <end position="215"/>
    </location>
</feature>
<feature type="region of interest" description="Disordered" evidence="3">
    <location>
        <begin position="413"/>
        <end position="434"/>
    </location>
</feature>
<feature type="domain" description="RRM" evidence="4">
    <location>
        <begin position="443"/>
        <end position="515"/>
    </location>
</feature>
<reference evidence="5" key="1">
    <citation type="submission" date="2023-07" db="EMBL/GenBank/DDBJ databases">
        <authorList>
            <person name="Stuckert A."/>
        </authorList>
    </citation>
    <scope>NUCLEOTIDE SEQUENCE</scope>
</reference>
<comment type="caution">
    <text evidence="5">The sequence shown here is derived from an EMBL/GenBank/DDBJ whole genome shotgun (WGS) entry which is preliminary data.</text>
</comment>
<dbReference type="SMART" id="SM00028">
    <property type="entry name" value="TPR"/>
    <property type="match status" value="3"/>
</dbReference>
<sequence length="528" mass="59174">MQQQTRKEQDGSLGNSDDSYPDEYYYYNDDDEVDEDCGFWDGTSAPGTYCGFRPSFLYSQDYNLHTSNYITREQADKNAEELLEEEKKEKEKADKKRLKKKRQKDRKRQQKLKEEEQPVGENLDPVDGTRAALATDGAQDDIGELGNEVSNDELCAICDSTAAVMSDSRSMIQDSLDLGSSFVRQAQKKMENKPKPERKERNKEVLRERGRDKSQDSMQENMNPLVEKSKTSPPAAQGNGRAVDLYSIQQSVDLASIGNNLASMGRYMEALHYYTEAIRLNPGDYRFLGNRSYSYERVGRCQEALQDAERSLELHPHFIKGYFRKGKALKGLKRYSEAITAFQQVLSCDLSRAEAAKEVAECQQKLQELAMAARKITLSNTPLGLMPTPLSSAGENNSNKVFIPRNLVYTRSNKGQSAPKTAAQNLPTAKPAAKPVPTSSTLYPVWVGNITSRITEDVLRSQFAVFGAIHSLRILYSRTCAFINFSSKHAAEAAFRALQGLSIEGTTFVLQLRNPEHTNLNLEGSAAK</sequence>
<feature type="region of interest" description="Disordered" evidence="3">
    <location>
        <begin position="1"/>
        <end position="29"/>
    </location>
</feature>
<dbReference type="Pfam" id="PF00076">
    <property type="entry name" value="RRM_1"/>
    <property type="match status" value="1"/>
</dbReference>
<dbReference type="SUPFAM" id="SSF48452">
    <property type="entry name" value="TPR-like"/>
    <property type="match status" value="1"/>
</dbReference>
<dbReference type="PROSITE" id="PS50005">
    <property type="entry name" value="TPR"/>
    <property type="match status" value="1"/>
</dbReference>
<dbReference type="InterPro" id="IPR012677">
    <property type="entry name" value="Nucleotide-bd_a/b_plait_sf"/>
</dbReference>
<dbReference type="Gene3D" id="3.30.70.330">
    <property type="match status" value="1"/>
</dbReference>
<feature type="compositionally biased region" description="Polar residues" evidence="3">
    <location>
        <begin position="413"/>
        <end position="426"/>
    </location>
</feature>
<dbReference type="Gene3D" id="1.25.40.10">
    <property type="entry name" value="Tetratricopeptide repeat domain"/>
    <property type="match status" value="1"/>
</dbReference>
<evidence type="ECO:0000313" key="5">
    <source>
        <dbReference type="EMBL" id="CAJ0968666.1"/>
    </source>
</evidence>
<dbReference type="Pfam" id="PF13181">
    <property type="entry name" value="TPR_8"/>
    <property type="match status" value="1"/>
</dbReference>
<feature type="compositionally biased region" description="Basic and acidic residues" evidence="3">
    <location>
        <begin position="81"/>
        <end position="94"/>
    </location>
</feature>
<evidence type="ECO:0000259" key="4">
    <source>
        <dbReference type="PROSITE" id="PS50102"/>
    </source>
</evidence>